<dbReference type="EMBL" id="JAMWYS010000035">
    <property type="protein sequence ID" value="MCO4293372.1"/>
    <property type="molecule type" value="Genomic_DNA"/>
</dbReference>
<keyword evidence="1" id="KW-0378">Hydrolase</keyword>
<gene>
    <name evidence="1" type="ORF">NF867_10895</name>
</gene>
<dbReference type="GO" id="GO:0030246">
    <property type="term" value="F:carbohydrate binding"/>
    <property type="evidence" value="ECO:0007669"/>
    <property type="project" value="InterPro"/>
</dbReference>
<sequence>MKRIMLGIVALTGLSAGLFAFTAAELSGIKGNIVPSTGASYVWAIMGTDSLKTSVNSGSFEFNNIKPGNYKVVVDAIEPLKDVQFEVSVPENKVINVGDIKLAQ</sequence>
<keyword evidence="2" id="KW-1185">Reference proteome</keyword>
<protein>
    <submittedName>
        <fullName evidence="1">Carboxypeptidase regulatory-like domain-containing protein</fullName>
    </submittedName>
</protein>
<dbReference type="RefSeq" id="WP_252587970.1">
    <property type="nucleotide sequence ID" value="NZ_JAMWYS010000035.1"/>
</dbReference>
<keyword evidence="1" id="KW-0645">Protease</keyword>
<evidence type="ECO:0000313" key="2">
    <source>
        <dbReference type="Proteomes" id="UP001155182"/>
    </source>
</evidence>
<keyword evidence="1" id="KW-0121">Carboxypeptidase</keyword>
<dbReference type="SUPFAM" id="SSF49452">
    <property type="entry name" value="Starch-binding domain-like"/>
    <property type="match status" value="1"/>
</dbReference>
<name>A0A9X2F2B4_9SPHI</name>
<proteinExistence type="predicted"/>
<dbReference type="Proteomes" id="UP001155182">
    <property type="component" value="Unassembled WGS sequence"/>
</dbReference>
<comment type="caution">
    <text evidence="1">The sequence shown here is derived from an EMBL/GenBank/DDBJ whole genome shotgun (WGS) entry which is preliminary data.</text>
</comment>
<evidence type="ECO:0000313" key="1">
    <source>
        <dbReference type="EMBL" id="MCO4293372.1"/>
    </source>
</evidence>
<accession>A0A9X2F2B4</accession>
<organism evidence="1 2">
    <name type="scientific">Solitalea agri</name>
    <dbReference type="NCBI Taxonomy" id="2953739"/>
    <lineage>
        <taxon>Bacteria</taxon>
        <taxon>Pseudomonadati</taxon>
        <taxon>Bacteroidota</taxon>
        <taxon>Sphingobacteriia</taxon>
        <taxon>Sphingobacteriales</taxon>
        <taxon>Sphingobacteriaceae</taxon>
        <taxon>Solitalea</taxon>
    </lineage>
</organism>
<dbReference type="InterPro" id="IPR013784">
    <property type="entry name" value="Carb-bd-like_fold"/>
</dbReference>
<reference evidence="1" key="1">
    <citation type="submission" date="2022-06" db="EMBL/GenBank/DDBJ databases">
        <title>Solitalea sp. MAHUQ-68 isolated from rhizospheric soil.</title>
        <authorList>
            <person name="Huq M.A."/>
        </authorList>
    </citation>
    <scope>NUCLEOTIDE SEQUENCE</scope>
    <source>
        <strain evidence="1">MAHUQ-68</strain>
    </source>
</reference>
<dbReference type="GO" id="GO:0004180">
    <property type="term" value="F:carboxypeptidase activity"/>
    <property type="evidence" value="ECO:0007669"/>
    <property type="project" value="UniProtKB-KW"/>
</dbReference>
<dbReference type="AlphaFoldDB" id="A0A9X2F2B4"/>